<evidence type="ECO:0000313" key="3">
    <source>
        <dbReference type="EMBL" id="MBA0739983.1"/>
    </source>
</evidence>
<gene>
    <name evidence="3" type="ORF">Gogos_013208</name>
</gene>
<feature type="non-terminal residue" evidence="3">
    <location>
        <position position="555"/>
    </location>
</feature>
<dbReference type="PANTHER" id="PTHR35468">
    <property type="entry name" value="MYOSIN-LIKE PROTEIN"/>
    <property type="match status" value="1"/>
</dbReference>
<feature type="compositionally biased region" description="Basic and acidic residues" evidence="2">
    <location>
        <begin position="546"/>
        <end position="555"/>
    </location>
</feature>
<dbReference type="OrthoDB" id="1921697at2759"/>
<feature type="compositionally biased region" description="Low complexity" evidence="2">
    <location>
        <begin position="342"/>
        <end position="356"/>
    </location>
</feature>
<accession>A0A7J9BUW5</accession>
<dbReference type="PANTHER" id="PTHR35468:SF1">
    <property type="entry name" value="MYOSIN-LIKE PROTEIN"/>
    <property type="match status" value="1"/>
</dbReference>
<feature type="region of interest" description="Disordered" evidence="2">
    <location>
        <begin position="42"/>
        <end position="81"/>
    </location>
</feature>
<evidence type="ECO:0000313" key="4">
    <source>
        <dbReference type="Proteomes" id="UP000593579"/>
    </source>
</evidence>
<protein>
    <submittedName>
        <fullName evidence="3">Uncharacterized protein</fullName>
    </submittedName>
</protein>
<name>A0A7J9BUW5_GOSGO</name>
<organism evidence="3 4">
    <name type="scientific">Gossypium gossypioides</name>
    <name type="common">Mexican cotton</name>
    <name type="synonym">Selera gossypioides</name>
    <dbReference type="NCBI Taxonomy" id="34282"/>
    <lineage>
        <taxon>Eukaryota</taxon>
        <taxon>Viridiplantae</taxon>
        <taxon>Streptophyta</taxon>
        <taxon>Embryophyta</taxon>
        <taxon>Tracheophyta</taxon>
        <taxon>Spermatophyta</taxon>
        <taxon>Magnoliopsida</taxon>
        <taxon>eudicotyledons</taxon>
        <taxon>Gunneridae</taxon>
        <taxon>Pentapetalae</taxon>
        <taxon>rosids</taxon>
        <taxon>malvids</taxon>
        <taxon>Malvales</taxon>
        <taxon>Malvaceae</taxon>
        <taxon>Malvoideae</taxon>
        <taxon>Gossypium</taxon>
    </lineage>
</organism>
<comment type="caution">
    <text evidence="3">The sequence shown here is derived from an EMBL/GenBank/DDBJ whole genome shotgun (WGS) entry which is preliminary data.</text>
</comment>
<feature type="compositionally biased region" description="Polar residues" evidence="2">
    <location>
        <begin position="525"/>
        <end position="538"/>
    </location>
</feature>
<keyword evidence="1" id="KW-0175">Coiled coil</keyword>
<proteinExistence type="predicted"/>
<feature type="coiled-coil region" evidence="1">
    <location>
        <begin position="426"/>
        <end position="467"/>
    </location>
</feature>
<sequence>GSKGIEATTYSKRRAQLFQNQARRSSKSFCCMSMGTSITRRAKWQYPPAQPTPRILHLPRRPRRKAPKPSPSKQPTWQKDRKGVLERLFDQERSFASGAVPVMLLTPRESEEERRRGRVEEEEKRGNTHNSVVFVEEEKWRFQAEMLRAECNLLRMERKIAIKKMERRRVHMERTLKSALEILLSVVTDKDEALNNNVSASNSMTLGLGIGLQGRKNICEGKDVNLVLLEEQINDLVEKIEKLQKRTGVKELEVKKCSNFDKHACLLQRQLQKFGFGGLSDEEICVKEIREMAEASLSIKISNEGSGSFASTSNHHNRNVESLRRKMDGLLESMEEEYGSLLSTSDLSSSSSLQQSNKEEKMGHETRVCSGHCKAIVERVVEQIRGETEQWSQMQDMLGLVRDEMEELHASRDFWEDRALDSDYQIQSLQSAVKEWRQRAVSSEAKAKELEAQIYVLRQEMERLRQGRDRKSVRPQIASPINQLEEQNETEKRVLVCRLKEDDPNPKDGRRKPQTCRRSPLTDIGNISTPKKQQQSGEATLPLFSLHKEEMKRSL</sequence>
<feature type="compositionally biased region" description="Basic and acidic residues" evidence="2">
    <location>
        <begin position="499"/>
        <end position="508"/>
    </location>
</feature>
<dbReference type="AlphaFoldDB" id="A0A7J9BUW5"/>
<feature type="region of interest" description="Disordered" evidence="2">
    <location>
        <begin position="467"/>
        <end position="486"/>
    </location>
</feature>
<feature type="region of interest" description="Disordered" evidence="2">
    <location>
        <begin position="342"/>
        <end position="365"/>
    </location>
</feature>
<feature type="compositionally biased region" description="Basic residues" evidence="2">
    <location>
        <begin position="57"/>
        <end position="67"/>
    </location>
</feature>
<reference evidence="3 4" key="1">
    <citation type="journal article" date="2019" name="Genome Biol. Evol.">
        <title>Insights into the evolution of the New World diploid cottons (Gossypium, subgenus Houzingenia) based on genome sequencing.</title>
        <authorList>
            <person name="Grover C.E."/>
            <person name="Arick M.A. 2nd"/>
            <person name="Thrash A."/>
            <person name="Conover J.L."/>
            <person name="Sanders W.S."/>
            <person name="Peterson D.G."/>
            <person name="Frelichowski J.E."/>
            <person name="Scheffler J.A."/>
            <person name="Scheffler B.E."/>
            <person name="Wendel J.F."/>
        </authorList>
    </citation>
    <scope>NUCLEOTIDE SEQUENCE [LARGE SCALE GENOMIC DNA]</scope>
    <source>
        <strain evidence="3">5</strain>
        <tissue evidence="3">Leaf</tissue>
    </source>
</reference>
<evidence type="ECO:0000256" key="1">
    <source>
        <dbReference type="SAM" id="Coils"/>
    </source>
</evidence>
<evidence type="ECO:0000256" key="2">
    <source>
        <dbReference type="SAM" id="MobiDB-lite"/>
    </source>
</evidence>
<feature type="region of interest" description="Disordered" evidence="2">
    <location>
        <begin position="499"/>
        <end position="555"/>
    </location>
</feature>
<keyword evidence="4" id="KW-1185">Reference proteome</keyword>
<dbReference type="EMBL" id="JABEZY010000006">
    <property type="protein sequence ID" value="MBA0739983.1"/>
    <property type="molecule type" value="Genomic_DNA"/>
</dbReference>
<dbReference type="Proteomes" id="UP000593579">
    <property type="component" value="Unassembled WGS sequence"/>
</dbReference>